<dbReference type="PANTHER" id="PTHR43748:SF3">
    <property type="entry name" value="RIBOSE-5-PHOSPHATE ISOMERASE 3, CHLOROPLASTIC-RELATED"/>
    <property type="match status" value="1"/>
</dbReference>
<dbReference type="RefSeq" id="WP_135943489.1">
    <property type="nucleotide sequence ID" value="NZ_BMEI01000001.1"/>
</dbReference>
<dbReference type="InterPro" id="IPR050262">
    <property type="entry name" value="Ribose-5P_isomerase"/>
</dbReference>
<dbReference type="Proteomes" id="UP000305451">
    <property type="component" value="Unassembled WGS sequence"/>
</dbReference>
<dbReference type="NCBIfam" id="TIGR00021">
    <property type="entry name" value="rpiA"/>
    <property type="match status" value="1"/>
</dbReference>
<organism evidence="4 5">
    <name type="scientific">Marinicauda pacifica</name>
    <dbReference type="NCBI Taxonomy" id="1133559"/>
    <lineage>
        <taxon>Bacteria</taxon>
        <taxon>Pseudomonadati</taxon>
        <taxon>Pseudomonadota</taxon>
        <taxon>Alphaproteobacteria</taxon>
        <taxon>Maricaulales</taxon>
        <taxon>Maricaulaceae</taxon>
        <taxon>Marinicauda</taxon>
    </lineage>
</organism>
<dbReference type="Gene3D" id="3.30.70.260">
    <property type="match status" value="1"/>
</dbReference>
<keyword evidence="5" id="KW-1185">Reference proteome</keyword>
<dbReference type="SUPFAM" id="SSF100950">
    <property type="entry name" value="NagB/RpiA/CoA transferase-like"/>
    <property type="match status" value="1"/>
</dbReference>
<dbReference type="CDD" id="cd01398">
    <property type="entry name" value="RPI_A"/>
    <property type="match status" value="1"/>
</dbReference>
<dbReference type="UniPathway" id="UPA00115">
    <property type="reaction ID" value="UER00412"/>
</dbReference>
<evidence type="ECO:0000256" key="2">
    <source>
        <dbReference type="ARBA" id="ARBA00023235"/>
    </source>
</evidence>
<dbReference type="InterPro" id="IPR020672">
    <property type="entry name" value="Ribose5P_isomerase_typA_subgr"/>
</dbReference>
<evidence type="ECO:0000313" key="4">
    <source>
        <dbReference type="EMBL" id="TGY94293.1"/>
    </source>
</evidence>
<dbReference type="EC" id="5.3.1.6" evidence="3"/>
<comment type="function">
    <text evidence="3">Catalyzes the reversible conversion of ribose-5-phosphate to ribulose 5-phosphate.</text>
</comment>
<dbReference type="PANTHER" id="PTHR43748">
    <property type="entry name" value="RIBOSE-5-PHOSPHATE ISOMERASE 3, CHLOROPLASTIC-RELATED"/>
    <property type="match status" value="1"/>
</dbReference>
<dbReference type="NCBIfam" id="NF001924">
    <property type="entry name" value="PRK00702.1"/>
    <property type="match status" value="1"/>
</dbReference>
<dbReference type="Pfam" id="PF06026">
    <property type="entry name" value="Rib_5-P_isom_A"/>
    <property type="match status" value="1"/>
</dbReference>
<feature type="binding site" evidence="3">
    <location>
        <begin position="26"/>
        <end position="29"/>
    </location>
    <ligand>
        <name>substrate</name>
    </ligand>
</feature>
<protein>
    <recommendedName>
        <fullName evidence="3">Ribose-5-phosphate isomerase A</fullName>
        <ecNumber evidence="3">5.3.1.6</ecNumber>
    </recommendedName>
    <alternativeName>
        <fullName evidence="3">Phosphoriboisomerase A</fullName>
        <shortName evidence="3">PRI</shortName>
    </alternativeName>
</protein>
<comment type="subunit">
    <text evidence="3">Homodimer.</text>
</comment>
<proteinExistence type="inferred from homology"/>
<evidence type="ECO:0000256" key="1">
    <source>
        <dbReference type="ARBA" id="ARBA00001713"/>
    </source>
</evidence>
<feature type="active site" description="Proton acceptor" evidence="3">
    <location>
        <position position="104"/>
    </location>
</feature>
<dbReference type="OrthoDB" id="5870696at2"/>
<evidence type="ECO:0000256" key="3">
    <source>
        <dbReference type="HAMAP-Rule" id="MF_00170"/>
    </source>
</evidence>
<dbReference type="GO" id="GO:0004751">
    <property type="term" value="F:ribose-5-phosphate isomerase activity"/>
    <property type="evidence" value="ECO:0007669"/>
    <property type="project" value="UniProtKB-UniRule"/>
</dbReference>
<feature type="binding site" evidence="3">
    <location>
        <begin position="82"/>
        <end position="85"/>
    </location>
    <ligand>
        <name>substrate</name>
    </ligand>
</feature>
<dbReference type="HAMAP" id="MF_00170">
    <property type="entry name" value="Rib_5P_isom_A"/>
    <property type="match status" value="1"/>
</dbReference>
<comment type="caution">
    <text evidence="4">The sequence shown here is derived from an EMBL/GenBank/DDBJ whole genome shotgun (WGS) entry which is preliminary data.</text>
</comment>
<accession>A0A4S2HEJ0</accession>
<dbReference type="Gene3D" id="3.40.50.1360">
    <property type="match status" value="1"/>
</dbReference>
<dbReference type="SUPFAM" id="SSF75445">
    <property type="entry name" value="D-ribose-5-phosphate isomerase (RpiA), lid domain"/>
    <property type="match status" value="1"/>
</dbReference>
<comment type="pathway">
    <text evidence="3">Carbohydrate degradation; pentose phosphate pathway; D-ribose 5-phosphate from D-ribulose 5-phosphate (non-oxidative stage): step 1/1.</text>
</comment>
<gene>
    <name evidence="3 4" type="primary">rpiA</name>
    <name evidence="4" type="ORF">E5162_03195</name>
</gene>
<dbReference type="InterPro" id="IPR037171">
    <property type="entry name" value="NagB/RpiA_transferase-like"/>
</dbReference>
<feature type="binding site" evidence="3">
    <location>
        <position position="122"/>
    </location>
    <ligand>
        <name>substrate</name>
    </ligand>
</feature>
<feature type="binding site" evidence="3">
    <location>
        <begin position="95"/>
        <end position="98"/>
    </location>
    <ligand>
        <name>substrate</name>
    </ligand>
</feature>
<comment type="similarity">
    <text evidence="3">Belongs to the ribose 5-phosphate isomerase family.</text>
</comment>
<reference evidence="4 5" key="1">
    <citation type="journal article" date="2013" name="Int. J. Syst. Evol. Microbiol.">
        <title>Marinicauda pacifica gen. nov., sp. nov., a prosthecate alphaproteobacterium of the family Hyphomonadaceae isolated from deep seawater.</title>
        <authorList>
            <person name="Zhang X.Y."/>
            <person name="Li G.W."/>
            <person name="Wang C.S."/>
            <person name="Zhang Y.J."/>
            <person name="Xu X.W."/>
            <person name="Li H."/>
            <person name="Liu A."/>
            <person name="Liu C."/>
            <person name="Xie B.B."/>
            <person name="Qin Q.L."/>
            <person name="Xu Z."/>
            <person name="Chen X.L."/>
            <person name="Zhou B.C."/>
            <person name="Zhang Y.Z."/>
        </authorList>
    </citation>
    <scope>NUCLEOTIDE SEQUENCE [LARGE SCALE GENOMIC DNA]</scope>
    <source>
        <strain evidence="4 5">P-1 km-3</strain>
    </source>
</reference>
<dbReference type="FunFam" id="3.40.50.1360:FF:000001">
    <property type="entry name" value="Ribose-5-phosphate isomerase A"/>
    <property type="match status" value="1"/>
</dbReference>
<name>A0A4S2HEJ0_9PROT</name>
<sequence length="232" mass="24605">MNVQKVNAARAALDYVEDGMTLGLGSGSTAEEFVRLLGTQMAQEPIQVRGIATSRGTEQVARDAGVPLISIEQADKIDLTVDGADEVDGRFRLVKGGGACLLREKIVASASDLMVVIIDETKLVETLGAFPLPVEVDPFGFTITAKKVFDALRRAGVPRPDVSLRRLGDGLEPLVTDGGHYILDCSCGEIPDPERAAAALIEIPGVIDHGLFLDIARVVIVGEDDGARAMEL</sequence>
<evidence type="ECO:0000313" key="5">
    <source>
        <dbReference type="Proteomes" id="UP000305451"/>
    </source>
</evidence>
<comment type="catalytic activity">
    <reaction evidence="1 3">
        <text>aldehydo-D-ribose 5-phosphate = D-ribulose 5-phosphate</text>
        <dbReference type="Rhea" id="RHEA:14657"/>
        <dbReference type="ChEBI" id="CHEBI:58121"/>
        <dbReference type="ChEBI" id="CHEBI:58273"/>
        <dbReference type="EC" id="5.3.1.6"/>
    </reaction>
</comment>
<dbReference type="InterPro" id="IPR004788">
    <property type="entry name" value="Ribose5P_isomerase_type_A"/>
</dbReference>
<dbReference type="EMBL" id="SRXV01000001">
    <property type="protein sequence ID" value="TGY94293.1"/>
    <property type="molecule type" value="Genomic_DNA"/>
</dbReference>
<dbReference type="GO" id="GO:0009052">
    <property type="term" value="P:pentose-phosphate shunt, non-oxidative branch"/>
    <property type="evidence" value="ECO:0007669"/>
    <property type="project" value="UniProtKB-UniRule"/>
</dbReference>
<keyword evidence="2 3" id="KW-0413">Isomerase</keyword>
<dbReference type="AlphaFoldDB" id="A0A4S2HEJ0"/>